<reference evidence="1 2" key="1">
    <citation type="submission" date="2017-07" db="EMBL/GenBank/DDBJ databases">
        <title>Mechanisms for carbon and nitrogen cycling indicate functional differentiation within the Candidate Phyla Radiation.</title>
        <authorList>
            <person name="Danczak R.E."/>
            <person name="Johnston M.D."/>
            <person name="Kenah C."/>
            <person name="Slattery M."/>
            <person name="Wrighton K.C."/>
            <person name="Wilkins M.J."/>
        </authorList>
    </citation>
    <scope>NUCLEOTIDE SEQUENCE [LARGE SCALE GENOMIC DNA]</scope>
    <source>
        <strain evidence="1">Athens1014_28</strain>
    </source>
</reference>
<dbReference type="EMBL" id="VMGN01000018">
    <property type="protein sequence ID" value="TSC94244.1"/>
    <property type="molecule type" value="Genomic_DNA"/>
</dbReference>
<dbReference type="Gene3D" id="3.60.21.10">
    <property type="match status" value="1"/>
</dbReference>
<name>A0A554LN76_9BACT</name>
<dbReference type="InterPro" id="IPR005235">
    <property type="entry name" value="YmdB-like"/>
</dbReference>
<accession>A0A554LN76</accession>
<dbReference type="GO" id="GO:0004113">
    <property type="term" value="F:2',3'-cyclic-nucleotide 3'-phosphodiesterase activity"/>
    <property type="evidence" value="ECO:0007669"/>
    <property type="project" value="TreeGrafter"/>
</dbReference>
<dbReference type="PANTHER" id="PTHR36303:SF1">
    <property type="entry name" value="2',3'-CYCLIC-NUCLEOTIDE 2'-PHOSPHODIESTERASE"/>
    <property type="match status" value="1"/>
</dbReference>
<dbReference type="PANTHER" id="PTHR36303">
    <property type="entry name" value="2',3'-CYCLIC-NUCLEOTIDE 2'-PHOSPHODIESTERASE"/>
    <property type="match status" value="1"/>
</dbReference>
<comment type="caution">
    <text evidence="1">The sequence shown here is derived from an EMBL/GenBank/DDBJ whole genome shotgun (WGS) entry which is preliminary data.</text>
</comment>
<organism evidence="1 2">
    <name type="scientific">Candidatus Berkelbacteria bacterium Athens1014_28</name>
    <dbReference type="NCBI Taxonomy" id="2017145"/>
    <lineage>
        <taxon>Bacteria</taxon>
        <taxon>Candidatus Berkelbacteria</taxon>
    </lineage>
</organism>
<evidence type="ECO:0000313" key="2">
    <source>
        <dbReference type="Proteomes" id="UP000316495"/>
    </source>
</evidence>
<dbReference type="AlphaFoldDB" id="A0A554LN76"/>
<dbReference type="Pfam" id="PF13277">
    <property type="entry name" value="YmdB"/>
    <property type="match status" value="1"/>
</dbReference>
<dbReference type="InterPro" id="IPR029052">
    <property type="entry name" value="Metallo-depent_PP-like"/>
</dbReference>
<evidence type="ECO:0008006" key="3">
    <source>
        <dbReference type="Google" id="ProtNLM"/>
    </source>
</evidence>
<evidence type="ECO:0000313" key="1">
    <source>
        <dbReference type="EMBL" id="TSC94244.1"/>
    </source>
</evidence>
<dbReference type="Proteomes" id="UP000316495">
    <property type="component" value="Unassembled WGS sequence"/>
</dbReference>
<feature type="non-terminal residue" evidence="1">
    <location>
        <position position="89"/>
    </location>
</feature>
<sequence>MERSVIKILFIGDIVGRPGRAAVKEFLPGIISEEGIDFTIANGENLAAGSGMTFETYNEIRQAGVDLFTSGNHIWKNKDIIEYLDDKNV</sequence>
<protein>
    <recommendedName>
        <fullName evidence="3">Metallophosphoesterase</fullName>
    </recommendedName>
</protein>
<dbReference type="SUPFAM" id="SSF56300">
    <property type="entry name" value="Metallo-dependent phosphatases"/>
    <property type="match status" value="1"/>
</dbReference>
<proteinExistence type="predicted"/>
<gene>
    <name evidence="1" type="ORF">Athens101428_397</name>
</gene>